<gene>
    <name evidence="1" type="ORF">PRECH8_04840</name>
</gene>
<dbReference type="Pfam" id="PF20306">
    <property type="entry name" value="Sp-DndD"/>
    <property type="match status" value="1"/>
</dbReference>
<reference evidence="1" key="1">
    <citation type="submission" date="2020-08" db="EMBL/GenBank/DDBJ databases">
        <authorList>
            <person name="Uke A."/>
            <person name="Chhe C."/>
            <person name="Baramee S."/>
            <person name="Kosugi A."/>
        </authorList>
    </citation>
    <scope>NUCLEOTIDE SEQUENCE</scope>
    <source>
        <strain evidence="1">DA-C8</strain>
    </source>
</reference>
<protein>
    <submittedName>
        <fullName evidence="1">Uncharacterized protein</fullName>
    </submittedName>
</protein>
<dbReference type="RefSeq" id="WP_200965469.1">
    <property type="nucleotide sequence ID" value="NZ_BMAQ01000003.1"/>
</dbReference>
<sequence length="64" mass="7602">MKNLGQEESRILADLCNTYNIKPEYLHTLIQIKREYSYKSSARANELRKEIENHIQVWAKSYDG</sequence>
<dbReference type="AlphaFoldDB" id="A0A916QDQ4"/>
<accession>A0A916QDQ4</accession>
<dbReference type="InterPro" id="IPR046882">
    <property type="entry name" value="Sp-DndD"/>
</dbReference>
<comment type="caution">
    <text evidence="1">The sequence shown here is derived from an EMBL/GenBank/DDBJ whole genome shotgun (WGS) entry which is preliminary data.</text>
</comment>
<evidence type="ECO:0000313" key="2">
    <source>
        <dbReference type="Proteomes" id="UP000654993"/>
    </source>
</evidence>
<name>A0A916QDQ4_9BACL</name>
<keyword evidence="2" id="KW-1185">Reference proteome</keyword>
<reference evidence="1" key="2">
    <citation type="journal article" date="2021" name="Data Brief">
        <title>Draft genome sequence data of the facultative, thermophilic, xylanolytic bacterium Paenibacillus sp. strain DA-C8.</title>
        <authorList>
            <person name="Chhe C."/>
            <person name="Uke A."/>
            <person name="Baramee S."/>
            <person name="Ungkulpasvich U."/>
            <person name="Tachaapaikoon C."/>
            <person name="Pason P."/>
            <person name="Waeonukul R."/>
            <person name="Ratanakhanokchai K."/>
            <person name="Kosugi A."/>
        </authorList>
    </citation>
    <scope>NUCLEOTIDE SEQUENCE</scope>
    <source>
        <strain evidence="1">DA-C8</strain>
    </source>
</reference>
<proteinExistence type="predicted"/>
<organism evidence="1 2">
    <name type="scientific">Insulibacter thermoxylanivorax</name>
    <dbReference type="NCBI Taxonomy" id="2749268"/>
    <lineage>
        <taxon>Bacteria</taxon>
        <taxon>Bacillati</taxon>
        <taxon>Bacillota</taxon>
        <taxon>Bacilli</taxon>
        <taxon>Bacillales</taxon>
        <taxon>Paenibacillaceae</taxon>
        <taxon>Insulibacter</taxon>
    </lineage>
</organism>
<dbReference type="Proteomes" id="UP000654993">
    <property type="component" value="Unassembled WGS sequence"/>
</dbReference>
<dbReference type="EMBL" id="BMAQ01000003">
    <property type="protein sequence ID" value="GFR37188.1"/>
    <property type="molecule type" value="Genomic_DNA"/>
</dbReference>
<evidence type="ECO:0000313" key="1">
    <source>
        <dbReference type="EMBL" id="GFR37188.1"/>
    </source>
</evidence>